<reference evidence="2 3" key="1">
    <citation type="submission" date="2018-06" db="EMBL/GenBank/DDBJ databases">
        <authorList>
            <consortium name="Pathogen Informatics"/>
            <person name="Doyle S."/>
        </authorList>
    </citation>
    <scope>NUCLEOTIDE SEQUENCE [LARGE SCALE GENOMIC DNA]</scope>
    <source>
        <strain evidence="2 3">NCTC13156</strain>
    </source>
</reference>
<dbReference type="Pfam" id="PF04028">
    <property type="entry name" value="DUF374"/>
    <property type="match status" value="1"/>
</dbReference>
<dbReference type="Proteomes" id="UP000255269">
    <property type="component" value="Unassembled WGS sequence"/>
</dbReference>
<evidence type="ECO:0000313" key="2">
    <source>
        <dbReference type="EMBL" id="STQ88691.1"/>
    </source>
</evidence>
<evidence type="ECO:0000259" key="1">
    <source>
        <dbReference type="Pfam" id="PF04028"/>
    </source>
</evidence>
<sequence>MANFFKNRMKILTRKILLALAPPLIFLLIKILYFSCKIKYEIPKKTSDLITSNQNFIIAFWHGKLLMQPCLFSKLLKKKQRKTYVLISQHFDGDIISQTMRYFKIDSLRGSSSKGNVKVLLSSIRKLQENNFVAITPDGPRGPYHSIADGIIVLSQKSKKPIVISQIIYHNAWRLKSWDKFEIPKPFSKITYVLKEPLCVKDLDLENAKKYIHNQMES</sequence>
<proteinExistence type="predicted"/>
<organism evidence="2 3">
    <name type="scientific">Helicobacter pullorum</name>
    <dbReference type="NCBI Taxonomy" id="35818"/>
    <lineage>
        <taxon>Bacteria</taxon>
        <taxon>Pseudomonadati</taxon>
        <taxon>Campylobacterota</taxon>
        <taxon>Epsilonproteobacteria</taxon>
        <taxon>Campylobacterales</taxon>
        <taxon>Helicobacteraceae</taxon>
        <taxon>Helicobacter</taxon>
    </lineage>
</organism>
<dbReference type="EMBL" id="UGJF01000001">
    <property type="protein sequence ID" value="STQ88691.1"/>
    <property type="molecule type" value="Genomic_DNA"/>
</dbReference>
<dbReference type="AlphaFoldDB" id="A0A377Q2H1"/>
<dbReference type="CDD" id="cd07983">
    <property type="entry name" value="LPLAT_DUF374-like"/>
    <property type="match status" value="1"/>
</dbReference>
<gene>
    <name evidence="2" type="ORF">NCTC13156_01545</name>
</gene>
<name>A0A377Q2H1_9HELI</name>
<accession>A0A377Q2H1</accession>
<keyword evidence="2" id="KW-0449">Lipoprotein</keyword>
<feature type="domain" description="DUF374" evidence="1">
    <location>
        <begin position="77"/>
        <end position="144"/>
    </location>
</feature>
<protein>
    <submittedName>
        <fullName evidence="2">Lipoprotein</fullName>
    </submittedName>
</protein>
<dbReference type="InterPro" id="IPR007172">
    <property type="entry name" value="DUF374"/>
</dbReference>
<evidence type="ECO:0000313" key="3">
    <source>
        <dbReference type="Proteomes" id="UP000255269"/>
    </source>
</evidence>